<feature type="domain" description="Deacetylase sirtuin-type" evidence="5">
    <location>
        <begin position="1"/>
        <end position="290"/>
    </location>
</feature>
<evidence type="ECO:0000256" key="2">
    <source>
        <dbReference type="ARBA" id="ARBA00022679"/>
    </source>
</evidence>
<evidence type="ECO:0000313" key="7">
    <source>
        <dbReference type="Proteomes" id="UP000077763"/>
    </source>
</evidence>
<dbReference type="SUPFAM" id="SSF52467">
    <property type="entry name" value="DHS-like NAD/FAD-binding domain"/>
    <property type="match status" value="1"/>
</dbReference>
<gene>
    <name evidence="6" type="ORF">A1353_20185</name>
</gene>
<dbReference type="InterPro" id="IPR026590">
    <property type="entry name" value="Ssirtuin_cat_dom"/>
</dbReference>
<evidence type="ECO:0000256" key="3">
    <source>
        <dbReference type="ARBA" id="ARBA00023027"/>
    </source>
</evidence>
<keyword evidence="2" id="KW-0808">Transferase</keyword>
<dbReference type="GO" id="GO:0017136">
    <property type="term" value="F:histone deacetylase activity, NAD-dependent"/>
    <property type="evidence" value="ECO:0007669"/>
    <property type="project" value="TreeGrafter"/>
</dbReference>
<dbReference type="Gene3D" id="3.30.1600.10">
    <property type="entry name" value="SIR2/SIRT2 'Small Domain"/>
    <property type="match status" value="1"/>
</dbReference>
<dbReference type="AlphaFoldDB" id="A0A177M229"/>
<dbReference type="Gene3D" id="3.40.50.1220">
    <property type="entry name" value="TPP-binding domain"/>
    <property type="match status" value="1"/>
</dbReference>
<protein>
    <recommendedName>
        <fullName evidence="1">protein acetyllysine N-acetyltransferase</fullName>
        <ecNumber evidence="1">2.3.1.286</ecNumber>
    </recommendedName>
</protein>
<dbReference type="EC" id="2.3.1.286" evidence="1"/>
<reference evidence="6 7" key="1">
    <citation type="submission" date="2016-03" db="EMBL/GenBank/DDBJ databases">
        <authorList>
            <person name="Ploux O."/>
        </authorList>
    </citation>
    <scope>NUCLEOTIDE SEQUENCE [LARGE SCALE GENOMIC DNA]</scope>
    <source>
        <strain evidence="6 7">R-45371</strain>
    </source>
</reference>
<keyword evidence="3" id="KW-0520">NAD</keyword>
<organism evidence="6 7">
    <name type="scientific">Methylomonas methanica</name>
    <dbReference type="NCBI Taxonomy" id="421"/>
    <lineage>
        <taxon>Bacteria</taxon>
        <taxon>Pseudomonadati</taxon>
        <taxon>Pseudomonadota</taxon>
        <taxon>Gammaproteobacteria</taxon>
        <taxon>Methylococcales</taxon>
        <taxon>Methylococcaceae</taxon>
        <taxon>Methylomonas</taxon>
    </lineage>
</organism>
<evidence type="ECO:0000313" key="6">
    <source>
        <dbReference type="EMBL" id="OAH99766.1"/>
    </source>
</evidence>
<comment type="caution">
    <text evidence="6">The sequence shown here is derived from an EMBL/GenBank/DDBJ whole genome shotgun (WGS) entry which is preliminary data.</text>
</comment>
<dbReference type="Proteomes" id="UP000077763">
    <property type="component" value="Unassembled WGS sequence"/>
</dbReference>
<name>A0A177M229_METMH</name>
<dbReference type="EMBL" id="LUUH01000080">
    <property type="protein sequence ID" value="OAH99766.1"/>
    <property type="molecule type" value="Genomic_DNA"/>
</dbReference>
<sequence length="290" mass="32720">MNCVDRSIYAAAQAIVEADTILITAGAGIGADSGLPDFRGNQGFWNLYPTYARQRLTFSDLANPMWFHAQPHRAWGFYGYRYNLYKNTVPHEGFGLLRQWQDSKPNPGFVVTSNVDGQFQKAGFYPDRIYECHGSIHYLQCLLNCREQIWPAGAMKIEVDQEQFLAIGDLPSCPYCGELARPNILMFGDAGWLSTRSDLQRYAYQRWRENAVKSKLAVIEIGAGFSLGTIRSLSQSLPAKLIRINPRDFKGPERVISIEMTALQAIHALDQALKSSCWFWGFSMSANRLS</sequence>
<dbReference type="InterPro" id="IPR029035">
    <property type="entry name" value="DHS-like_NAD/FAD-binding_dom"/>
</dbReference>
<dbReference type="PROSITE" id="PS50305">
    <property type="entry name" value="SIRTUIN"/>
    <property type="match status" value="1"/>
</dbReference>
<accession>A0A177M229</accession>
<proteinExistence type="predicted"/>
<dbReference type="InterPro" id="IPR050134">
    <property type="entry name" value="NAD-dep_sirtuin_deacylases"/>
</dbReference>
<evidence type="ECO:0000259" key="5">
    <source>
        <dbReference type="PROSITE" id="PS50305"/>
    </source>
</evidence>
<dbReference type="PANTHER" id="PTHR11085:SF10">
    <property type="entry name" value="NAD-DEPENDENT PROTEIN DEACYLASE SIRTUIN-5, MITOCHONDRIAL-RELATED"/>
    <property type="match status" value="1"/>
</dbReference>
<dbReference type="Pfam" id="PF02146">
    <property type="entry name" value="SIR2"/>
    <property type="match status" value="1"/>
</dbReference>
<dbReference type="RefSeq" id="WP_064038084.1">
    <property type="nucleotide sequence ID" value="NZ_LUUH01000080.1"/>
</dbReference>
<dbReference type="InterPro" id="IPR003000">
    <property type="entry name" value="Sirtuin"/>
</dbReference>
<dbReference type="GO" id="GO:0070403">
    <property type="term" value="F:NAD+ binding"/>
    <property type="evidence" value="ECO:0007669"/>
    <property type="project" value="InterPro"/>
</dbReference>
<evidence type="ECO:0000256" key="1">
    <source>
        <dbReference type="ARBA" id="ARBA00012928"/>
    </source>
</evidence>
<evidence type="ECO:0000256" key="4">
    <source>
        <dbReference type="PROSITE-ProRule" id="PRU00236"/>
    </source>
</evidence>
<dbReference type="PANTHER" id="PTHR11085">
    <property type="entry name" value="NAD-DEPENDENT PROTEIN DEACYLASE SIRTUIN-5, MITOCHONDRIAL-RELATED"/>
    <property type="match status" value="1"/>
</dbReference>
<dbReference type="InterPro" id="IPR026591">
    <property type="entry name" value="Sirtuin_cat_small_dom_sf"/>
</dbReference>
<comment type="caution">
    <text evidence="4">Lacks conserved residue(s) required for the propagation of feature annotation.</text>
</comment>